<dbReference type="Gene3D" id="3.30.420.10">
    <property type="entry name" value="Ribonuclease H-like superfamily/Ribonuclease H"/>
    <property type="match status" value="1"/>
</dbReference>
<dbReference type="SUPFAM" id="SSF53098">
    <property type="entry name" value="Ribonuclease H-like"/>
    <property type="match status" value="1"/>
</dbReference>
<gene>
    <name evidence="2" type="ORF">AVEN_134995_1</name>
</gene>
<feature type="non-terminal residue" evidence="2">
    <location>
        <position position="1"/>
    </location>
</feature>
<comment type="caution">
    <text evidence="2">The sequence shown here is derived from an EMBL/GenBank/DDBJ whole genome shotgun (WGS) entry which is preliminary data.</text>
</comment>
<name>A0A4Y2WAG9_ARAVE</name>
<protein>
    <recommendedName>
        <fullName evidence="1">RNase H type-1 domain-containing protein</fullName>
    </recommendedName>
</protein>
<dbReference type="Pfam" id="PF00075">
    <property type="entry name" value="RNase_H"/>
    <property type="match status" value="1"/>
</dbReference>
<keyword evidence="3" id="KW-1185">Reference proteome</keyword>
<evidence type="ECO:0000313" key="3">
    <source>
        <dbReference type="Proteomes" id="UP000499080"/>
    </source>
</evidence>
<dbReference type="OrthoDB" id="6437659at2759"/>
<dbReference type="GO" id="GO:0003676">
    <property type="term" value="F:nucleic acid binding"/>
    <property type="evidence" value="ECO:0007669"/>
    <property type="project" value="InterPro"/>
</dbReference>
<organism evidence="2 3">
    <name type="scientific">Araneus ventricosus</name>
    <name type="common">Orbweaver spider</name>
    <name type="synonym">Epeira ventricosa</name>
    <dbReference type="NCBI Taxonomy" id="182803"/>
    <lineage>
        <taxon>Eukaryota</taxon>
        <taxon>Metazoa</taxon>
        <taxon>Ecdysozoa</taxon>
        <taxon>Arthropoda</taxon>
        <taxon>Chelicerata</taxon>
        <taxon>Arachnida</taxon>
        <taxon>Araneae</taxon>
        <taxon>Araneomorphae</taxon>
        <taxon>Entelegynae</taxon>
        <taxon>Araneoidea</taxon>
        <taxon>Araneidae</taxon>
        <taxon>Araneus</taxon>
    </lineage>
</organism>
<dbReference type="AlphaFoldDB" id="A0A4Y2WAG9"/>
<dbReference type="GO" id="GO:0004523">
    <property type="term" value="F:RNA-DNA hybrid ribonuclease activity"/>
    <property type="evidence" value="ECO:0007669"/>
    <property type="project" value="InterPro"/>
</dbReference>
<dbReference type="InterPro" id="IPR012337">
    <property type="entry name" value="RNaseH-like_sf"/>
</dbReference>
<sequence length="190" mass="20978">NKLDRQADSGRYESSSTNAGVLVANHLATARPLQKEINDQTGSVICAISIEAVTKSLKAKLIQANTVFRAEILALKAVIEWVDTANEEANIWRGSESNLRDLKSPHVKRKINLEAQMALPGNAMIRLGWVKAHIVIKGNEKADILAKDATRDGTSADHPFPKSYLKKQQSSISKLSRIMVRLADQFTTLY</sequence>
<dbReference type="EMBL" id="BGPR01056688">
    <property type="protein sequence ID" value="GBO33170.1"/>
    <property type="molecule type" value="Genomic_DNA"/>
</dbReference>
<dbReference type="InterPro" id="IPR002156">
    <property type="entry name" value="RNaseH_domain"/>
</dbReference>
<evidence type="ECO:0000313" key="2">
    <source>
        <dbReference type="EMBL" id="GBO33170.1"/>
    </source>
</evidence>
<accession>A0A4Y2WAG9</accession>
<evidence type="ECO:0000259" key="1">
    <source>
        <dbReference type="Pfam" id="PF00075"/>
    </source>
</evidence>
<dbReference type="Proteomes" id="UP000499080">
    <property type="component" value="Unassembled WGS sequence"/>
</dbReference>
<dbReference type="InterPro" id="IPR036397">
    <property type="entry name" value="RNaseH_sf"/>
</dbReference>
<feature type="domain" description="RNase H type-1" evidence="1">
    <location>
        <begin position="49"/>
        <end position="150"/>
    </location>
</feature>
<reference evidence="2 3" key="1">
    <citation type="journal article" date="2019" name="Sci. Rep.">
        <title>Orb-weaving spider Araneus ventricosus genome elucidates the spidroin gene catalogue.</title>
        <authorList>
            <person name="Kono N."/>
            <person name="Nakamura H."/>
            <person name="Ohtoshi R."/>
            <person name="Moran D.A.P."/>
            <person name="Shinohara A."/>
            <person name="Yoshida Y."/>
            <person name="Fujiwara M."/>
            <person name="Mori M."/>
            <person name="Tomita M."/>
            <person name="Arakawa K."/>
        </authorList>
    </citation>
    <scope>NUCLEOTIDE SEQUENCE [LARGE SCALE GENOMIC DNA]</scope>
</reference>
<proteinExistence type="predicted"/>